<feature type="region of interest" description="Disordered" evidence="3">
    <location>
        <begin position="319"/>
        <end position="348"/>
    </location>
</feature>
<dbReference type="InterPro" id="IPR001841">
    <property type="entry name" value="Znf_RING"/>
</dbReference>
<evidence type="ECO:0008006" key="8">
    <source>
        <dbReference type="Google" id="ProtNLM"/>
    </source>
</evidence>
<name>A0A835YZ19_9STRA</name>
<evidence type="ECO:0000259" key="5">
    <source>
        <dbReference type="PROSITE" id="PS50828"/>
    </source>
</evidence>
<dbReference type="GO" id="GO:0008270">
    <property type="term" value="F:zinc ion binding"/>
    <property type="evidence" value="ECO:0007669"/>
    <property type="project" value="UniProtKB-KW"/>
</dbReference>
<dbReference type="PANTHER" id="PTHR46535">
    <property type="entry name" value="NEDD4-BINDING PROTEIN 2"/>
    <property type="match status" value="1"/>
</dbReference>
<dbReference type="PROSITE" id="PS50828">
    <property type="entry name" value="SMR"/>
    <property type="match status" value="1"/>
</dbReference>
<proteinExistence type="predicted"/>
<keyword evidence="7" id="KW-1185">Reference proteome</keyword>
<dbReference type="OrthoDB" id="2145840at2759"/>
<dbReference type="Pfam" id="PF01713">
    <property type="entry name" value="Smr"/>
    <property type="match status" value="1"/>
</dbReference>
<keyword evidence="2" id="KW-0175">Coiled coil</keyword>
<dbReference type="SUPFAM" id="SSF57850">
    <property type="entry name" value="RING/U-box"/>
    <property type="match status" value="1"/>
</dbReference>
<evidence type="ECO:0000313" key="6">
    <source>
        <dbReference type="EMBL" id="KAG5184006.1"/>
    </source>
</evidence>
<evidence type="ECO:0000256" key="1">
    <source>
        <dbReference type="PROSITE-ProRule" id="PRU00175"/>
    </source>
</evidence>
<sequence length="626" mass="71098">MASQPTTAMLIEKLQELQIERDLCTVWTYGFDAMSRKGAQLCFAVKYFEHRWGTPKLPNRLISKAAEHICLLENKTFHMSETYLDLLQDVSAEAEYVQSLFKRLTSERSELSKRRHGAGRIKAIDAEVQALLIQQFHTQVDQQFSNDIVIDIQSAYEDEIELIDLEDEDDEKHAILEPAFTTDRIRFTNCVHIMMLEVVKDFDEPEDLIHIALQITEMEEIYFERAPDRRSYENLDNMDAFIRDMSRVQMDAIMEQADEALEKLTRQECEEDNIVSLRGIDETLAWHKLRVQKLGAEEKAFEAKIRELVDEKTKIQEQMAKKTFKPKIKGKSKKSPPPPPPKETIARTASETVMNDVCGACLKPWCDIKCSVAEMPCRHATCLQCVAGQQNASIRTAHPDDEEDVAQRFACPLCRRKYPNGIIKRAVDWVLQANEHLLQLASAACNGSSNCGEFLHSTLLANNLCAAKTADYLLEVIRYSKNPDGLEQIYERARAPVQAIEIKLEELRRAKPTMAVKKEINDLAMRRQVAVYNAALDIFESVNRQVNNPSLVDLHGLHADEAVTILQEFVLPVVGVAGDIVIITGRGTRNRRGESVLRNTVTKFLQEQGVAFKFKPGNDGAVCVYK</sequence>
<dbReference type="AlphaFoldDB" id="A0A835YZ19"/>
<dbReference type="PANTHER" id="PTHR46535:SF1">
    <property type="entry name" value="NEDD4-BINDING PROTEIN 2"/>
    <property type="match status" value="1"/>
</dbReference>
<comment type="caution">
    <text evidence="6">The sequence shown here is derived from an EMBL/GenBank/DDBJ whole genome shotgun (WGS) entry which is preliminary data.</text>
</comment>
<gene>
    <name evidence="6" type="ORF">JKP88DRAFT_244876</name>
</gene>
<reference evidence="6" key="1">
    <citation type="submission" date="2021-02" db="EMBL/GenBank/DDBJ databases">
        <title>First Annotated Genome of the Yellow-green Alga Tribonema minus.</title>
        <authorList>
            <person name="Mahan K.M."/>
        </authorList>
    </citation>
    <scope>NUCLEOTIDE SEQUENCE</scope>
    <source>
        <strain evidence="6">UTEX B ZZ1240</strain>
    </source>
</reference>
<organism evidence="6 7">
    <name type="scientific">Tribonema minus</name>
    <dbReference type="NCBI Taxonomy" id="303371"/>
    <lineage>
        <taxon>Eukaryota</taxon>
        <taxon>Sar</taxon>
        <taxon>Stramenopiles</taxon>
        <taxon>Ochrophyta</taxon>
        <taxon>PX clade</taxon>
        <taxon>Xanthophyceae</taxon>
        <taxon>Tribonematales</taxon>
        <taxon>Tribonemataceae</taxon>
        <taxon>Tribonema</taxon>
    </lineage>
</organism>
<dbReference type="SUPFAM" id="SSF160443">
    <property type="entry name" value="SMR domain-like"/>
    <property type="match status" value="1"/>
</dbReference>
<keyword evidence="1" id="KW-0479">Metal-binding</keyword>
<keyword evidence="1" id="KW-0862">Zinc</keyword>
<evidence type="ECO:0000313" key="7">
    <source>
        <dbReference type="Proteomes" id="UP000664859"/>
    </source>
</evidence>
<protein>
    <recommendedName>
        <fullName evidence="8">Smr domain-containing protein</fullName>
    </recommendedName>
</protein>
<dbReference type="SMART" id="SM00463">
    <property type="entry name" value="SMR"/>
    <property type="match status" value="1"/>
</dbReference>
<dbReference type="InterPro" id="IPR002625">
    <property type="entry name" value="Smr_dom"/>
</dbReference>
<evidence type="ECO:0000256" key="3">
    <source>
        <dbReference type="SAM" id="MobiDB-lite"/>
    </source>
</evidence>
<dbReference type="GO" id="GO:0004519">
    <property type="term" value="F:endonuclease activity"/>
    <property type="evidence" value="ECO:0007669"/>
    <property type="project" value="TreeGrafter"/>
</dbReference>
<dbReference type="GO" id="GO:0005634">
    <property type="term" value="C:nucleus"/>
    <property type="evidence" value="ECO:0007669"/>
    <property type="project" value="TreeGrafter"/>
</dbReference>
<dbReference type="EMBL" id="JAFCMP010000179">
    <property type="protein sequence ID" value="KAG5184006.1"/>
    <property type="molecule type" value="Genomic_DNA"/>
</dbReference>
<accession>A0A835YZ19</accession>
<keyword evidence="1" id="KW-0863">Zinc-finger</keyword>
<dbReference type="InterPro" id="IPR052772">
    <property type="entry name" value="Endo/PolyKinase_Domain-Protein"/>
</dbReference>
<dbReference type="InterPro" id="IPR036063">
    <property type="entry name" value="Smr_dom_sf"/>
</dbReference>
<dbReference type="Gene3D" id="3.30.1370.110">
    <property type="match status" value="1"/>
</dbReference>
<evidence type="ECO:0000256" key="2">
    <source>
        <dbReference type="SAM" id="Coils"/>
    </source>
</evidence>
<evidence type="ECO:0000259" key="4">
    <source>
        <dbReference type="PROSITE" id="PS50089"/>
    </source>
</evidence>
<dbReference type="Proteomes" id="UP000664859">
    <property type="component" value="Unassembled WGS sequence"/>
</dbReference>
<feature type="domain" description="RING-type" evidence="4">
    <location>
        <begin position="358"/>
        <end position="415"/>
    </location>
</feature>
<feature type="coiled-coil region" evidence="2">
    <location>
        <begin position="247"/>
        <end position="318"/>
    </location>
</feature>
<feature type="compositionally biased region" description="Basic residues" evidence="3">
    <location>
        <begin position="322"/>
        <end position="334"/>
    </location>
</feature>
<feature type="domain" description="Smr" evidence="5">
    <location>
        <begin position="552"/>
        <end position="626"/>
    </location>
</feature>
<dbReference type="PROSITE" id="PS50089">
    <property type="entry name" value="ZF_RING_2"/>
    <property type="match status" value="1"/>
</dbReference>